<dbReference type="RefSeq" id="WP_216962166.1">
    <property type="nucleotide sequence ID" value="NZ_JAHOPB010000001.1"/>
</dbReference>
<name>A0ABS6ILN4_9HYPH</name>
<gene>
    <name evidence="1" type="ORF">KQ910_15815</name>
</gene>
<comment type="caution">
    <text evidence="1">The sequence shown here is derived from an EMBL/GenBank/DDBJ whole genome shotgun (WGS) entry which is preliminary data.</text>
</comment>
<proteinExistence type="predicted"/>
<sequence>MSTTLTFHMTPAFVLEATGHAHGLGTAPVWAYLWLDKPPADTPISDVFTSGPYADPGATNNTTPLIIQGSLTPNVTLGTDGNYNVTVSLTDSAYQYVNGGVAYLLLQSEPLAGHTDLPTSIGNNVGNIQPNSQAWNFGYAAFEYSLLGQGSDQGDLTAIDGWGPNLGVKVSYSNGTSDERGSNLSGQDLLSLLTPLNGSANHTYTAAGSPLNGDSALFVSPSNGFFNKTATPLWPTTVWDTLPDGTGTGYLTAFASLTDVTLSGVSNGEPDANGIWHNSQYYEYTVSSLTLAANTGTNGWGAAGTYFLFSPSSSSQTQGYMLISAATLQENLYAAGQGTATMWSSWDSTTPANSVPYVIPGSGQPSGTEATDNSFNPSANNQYGTIFTNLFTGFTAGYWGSIANQANPFSQGTAGPDNLGAGSVNLDDSRNWASAYAFDGNRDTTASPVPAYQHYDPYSKIFFENTNVYGSAFSDNLSSGLTPGPLIALSQPGSGSGTSPSNNVTNIDLYVYASTETGNYTEPVGANYLKPLGADYLIPTQTSGLSVLVNGQAAGLLIREDATIKLGIYTGKSGSGHATFDYVTVETGGNLWQNFSVTGSAGSWSAGADAADPNPPAVGTFAINDLPSPASPAVGGVYWYQLVVGDDSGDQKVYDFYATAASTSPGVISTSDLSVAAGGGATFPPGTLTSSQIQLALNPASTMPSGLLDFVYNSQFSPMPAAPVAGTLAGLVFTAIDGQNGTGIYDPISQTTTVTPAILIASASATLAFGWTGTNNGTHSGTPTGSISTGLPTSGLISNFTNKINAGDVARITIVDAATNTALGTTVSGTADLDGQWQTWGGAGPASITLAEGIYSATMMEMMPNGTTPFGSATGTQSAPLYILVSSTSSYADTAANISNALVALQALETQVGSPFPVTVSDNGLIAMNFAGITGYANVLLQTTNANTTPYGLAITDSSATIVANIAALNSNTHVETIGFSDAGIPTLTFTDADFTAYSTAIGEMVGQRTIVVTGTSGTFSSFEQDYRHGVLSSGANGSGVLVLTREFAVHYTGGNITDAPSYEHDTDSMGRTVLDYYSSPVNTNAITVATSALPSIYQSGGAARSTFTTVTYEYANGVTTPASSAYTYFNPGPGGSTGEEDVFDVNGNLIEATLVGFNPTADQGKAASSTFYEMINGVQTTVATGTHYEYTTAQPGTNYTDLVDMWDTSTTPRLLKQVFSGLSGPESTFFSSYEYHYLGGTLSGSKYVLAPVTGQSYTGGEIHLDGDHNLSKIVASGITSQAYSSYEYDYAYANGAYGGGAVVAQKYYFTNIEGQSYTTREVDLDASGNTTKVVYSGYTVTGNQPYSSLEYDYSGGSLTGSKGYVTNIAGQDWTGEVHEFNAAGQLVSQLYTGVTNQTSTSYEFEYANGNGVLTGKNFYFTDIANQGYSSYEYSYDAANTLTLATYNMNDGGHVLNGQGISQTINSIFDDTMTGGGGSDTFAFTPYFGQAIITDFIAADDKVSLPGSEFADYTYVQNNSAVVAGNMVITGTNGDTLTLQGVTTLPGSTDFLFV</sequence>
<accession>A0ABS6ILN4</accession>
<evidence type="ECO:0000313" key="2">
    <source>
        <dbReference type="Proteomes" id="UP000727907"/>
    </source>
</evidence>
<reference evidence="1 2" key="1">
    <citation type="submission" date="2021-06" db="EMBL/GenBank/DDBJ databases">
        <authorList>
            <person name="Lee D.H."/>
        </authorList>
    </citation>
    <scope>NUCLEOTIDE SEQUENCE [LARGE SCALE GENOMIC DNA]</scope>
    <source>
        <strain evidence="1 2">MMS21-HV4-11</strain>
    </source>
</reference>
<dbReference type="EMBL" id="JAHOPB010000001">
    <property type="protein sequence ID" value="MBU8875241.1"/>
    <property type="molecule type" value="Genomic_DNA"/>
</dbReference>
<organism evidence="1 2">
    <name type="scientific">Reyranella humidisoli</name>
    <dbReference type="NCBI Taxonomy" id="2849149"/>
    <lineage>
        <taxon>Bacteria</taxon>
        <taxon>Pseudomonadati</taxon>
        <taxon>Pseudomonadota</taxon>
        <taxon>Alphaproteobacteria</taxon>
        <taxon>Hyphomicrobiales</taxon>
        <taxon>Reyranellaceae</taxon>
        <taxon>Reyranella</taxon>
    </lineage>
</organism>
<protein>
    <submittedName>
        <fullName evidence="1">Uncharacterized protein</fullName>
    </submittedName>
</protein>
<dbReference type="Proteomes" id="UP000727907">
    <property type="component" value="Unassembled WGS sequence"/>
</dbReference>
<keyword evidence="2" id="KW-1185">Reference proteome</keyword>
<evidence type="ECO:0000313" key="1">
    <source>
        <dbReference type="EMBL" id="MBU8875241.1"/>
    </source>
</evidence>